<dbReference type="Proteomes" id="UP001497497">
    <property type="component" value="Unassembled WGS sequence"/>
</dbReference>
<accession>A0AAV2IER3</accession>
<evidence type="ECO:0000313" key="2">
    <source>
        <dbReference type="Proteomes" id="UP001497497"/>
    </source>
</evidence>
<keyword evidence="2" id="KW-1185">Reference proteome</keyword>
<name>A0AAV2IER3_LYMST</name>
<organism evidence="1 2">
    <name type="scientific">Lymnaea stagnalis</name>
    <name type="common">Great pond snail</name>
    <name type="synonym">Helix stagnalis</name>
    <dbReference type="NCBI Taxonomy" id="6523"/>
    <lineage>
        <taxon>Eukaryota</taxon>
        <taxon>Metazoa</taxon>
        <taxon>Spiralia</taxon>
        <taxon>Lophotrochozoa</taxon>
        <taxon>Mollusca</taxon>
        <taxon>Gastropoda</taxon>
        <taxon>Heterobranchia</taxon>
        <taxon>Euthyneura</taxon>
        <taxon>Panpulmonata</taxon>
        <taxon>Hygrophila</taxon>
        <taxon>Lymnaeoidea</taxon>
        <taxon>Lymnaeidae</taxon>
        <taxon>Lymnaea</taxon>
    </lineage>
</organism>
<gene>
    <name evidence="1" type="ORF">GSLYS_00018869001</name>
</gene>
<sequence length="66" mass="7510">QVQAIVHLGGCRGPNQEQYFPKSFVRQFGCLQVQHVNTMRSGPMTTRNLKLWTTTQGGVDKRAIRH</sequence>
<evidence type="ECO:0000313" key="1">
    <source>
        <dbReference type="EMBL" id="CAL1545386.1"/>
    </source>
</evidence>
<protein>
    <submittedName>
        <fullName evidence="1">Uncharacterized protein</fullName>
    </submittedName>
</protein>
<dbReference type="AlphaFoldDB" id="A0AAV2IER3"/>
<reference evidence="1 2" key="1">
    <citation type="submission" date="2024-04" db="EMBL/GenBank/DDBJ databases">
        <authorList>
            <consortium name="Genoscope - CEA"/>
            <person name="William W."/>
        </authorList>
    </citation>
    <scope>NUCLEOTIDE SEQUENCE [LARGE SCALE GENOMIC DNA]</scope>
</reference>
<dbReference type="EMBL" id="CAXITT010000705">
    <property type="protein sequence ID" value="CAL1545386.1"/>
    <property type="molecule type" value="Genomic_DNA"/>
</dbReference>
<proteinExistence type="predicted"/>
<feature type="non-terminal residue" evidence="1">
    <location>
        <position position="1"/>
    </location>
</feature>
<comment type="caution">
    <text evidence="1">The sequence shown here is derived from an EMBL/GenBank/DDBJ whole genome shotgun (WGS) entry which is preliminary data.</text>
</comment>
<feature type="non-terminal residue" evidence="1">
    <location>
        <position position="66"/>
    </location>
</feature>